<dbReference type="OrthoDB" id="9815641at2"/>
<dbReference type="InterPro" id="IPR029028">
    <property type="entry name" value="Alpha/beta_knot_MTases"/>
</dbReference>
<dbReference type="InterPro" id="IPR015947">
    <property type="entry name" value="PUA-like_sf"/>
</dbReference>
<evidence type="ECO:0000256" key="2">
    <source>
        <dbReference type="ARBA" id="ARBA00005528"/>
    </source>
</evidence>
<dbReference type="GO" id="GO:0070042">
    <property type="term" value="F:rRNA (uridine-N3-)-methyltransferase activity"/>
    <property type="evidence" value="ECO:0007669"/>
    <property type="project" value="TreeGrafter"/>
</dbReference>
<evidence type="ECO:0000256" key="4">
    <source>
        <dbReference type="ARBA" id="ARBA00022552"/>
    </source>
</evidence>
<keyword evidence="3 10" id="KW-0963">Cytoplasm</keyword>
<reference evidence="13 14" key="1">
    <citation type="submission" date="2016-10" db="EMBL/GenBank/DDBJ databases">
        <authorList>
            <person name="de Groot N.N."/>
        </authorList>
    </citation>
    <scope>NUCLEOTIDE SEQUENCE [LARGE SCALE GENOMIC DNA]</scope>
    <source>
        <strain evidence="13 14">DSM 22789</strain>
    </source>
</reference>
<dbReference type="PIRSF" id="PIRSF015601">
    <property type="entry name" value="MTase_slr0722"/>
    <property type="match status" value="1"/>
</dbReference>
<evidence type="ECO:0000256" key="7">
    <source>
        <dbReference type="ARBA" id="ARBA00022691"/>
    </source>
</evidence>
<dbReference type="STRING" id="683125.SAMN05660206_11311"/>
<keyword evidence="14" id="KW-1185">Reference proteome</keyword>
<evidence type="ECO:0000259" key="11">
    <source>
        <dbReference type="Pfam" id="PF04452"/>
    </source>
</evidence>
<dbReference type="SUPFAM" id="SSF75217">
    <property type="entry name" value="alpha/beta knot"/>
    <property type="match status" value="1"/>
</dbReference>
<evidence type="ECO:0000256" key="6">
    <source>
        <dbReference type="ARBA" id="ARBA00022679"/>
    </source>
</evidence>
<protein>
    <recommendedName>
        <fullName evidence="10">Ribosomal RNA small subunit methyltransferase E</fullName>
        <ecNumber evidence="10">2.1.1.193</ecNumber>
    </recommendedName>
</protein>
<evidence type="ECO:0000256" key="9">
    <source>
        <dbReference type="ARBA" id="ARBA00047944"/>
    </source>
</evidence>
<dbReference type="SUPFAM" id="SSF88697">
    <property type="entry name" value="PUA domain-like"/>
    <property type="match status" value="1"/>
</dbReference>
<dbReference type="GO" id="GO:0070475">
    <property type="term" value="P:rRNA base methylation"/>
    <property type="evidence" value="ECO:0007669"/>
    <property type="project" value="TreeGrafter"/>
</dbReference>
<dbReference type="InterPro" id="IPR046886">
    <property type="entry name" value="RsmE_MTase_dom"/>
</dbReference>
<keyword evidence="7 10" id="KW-0949">S-adenosyl-L-methionine</keyword>
<dbReference type="NCBIfam" id="NF008702">
    <property type="entry name" value="PRK11713.6-1"/>
    <property type="match status" value="1"/>
</dbReference>
<comment type="subcellular location">
    <subcellularLocation>
        <location evidence="1 10">Cytoplasm</location>
    </subcellularLocation>
</comment>
<evidence type="ECO:0000256" key="1">
    <source>
        <dbReference type="ARBA" id="ARBA00004496"/>
    </source>
</evidence>
<keyword evidence="5 10" id="KW-0489">Methyltransferase</keyword>
<keyword evidence="4 10" id="KW-0698">rRNA processing</keyword>
<dbReference type="Gene3D" id="3.40.1280.10">
    <property type="match status" value="1"/>
</dbReference>
<dbReference type="InterPro" id="IPR006700">
    <property type="entry name" value="RsmE"/>
</dbReference>
<feature type="domain" description="Ribosomal RNA small subunit methyltransferase E methyltransferase" evidence="11">
    <location>
        <begin position="73"/>
        <end position="229"/>
    </location>
</feature>
<keyword evidence="6 10" id="KW-0808">Transferase</keyword>
<comment type="similarity">
    <text evidence="2 10">Belongs to the RNA methyltransferase RsmE family.</text>
</comment>
<dbReference type="NCBIfam" id="TIGR00046">
    <property type="entry name" value="RsmE family RNA methyltransferase"/>
    <property type="match status" value="1"/>
</dbReference>
<dbReference type="Proteomes" id="UP000198785">
    <property type="component" value="Unassembled WGS sequence"/>
</dbReference>
<organism evidence="13 14">
    <name type="scientific">Sphingobacterium wenxiniae</name>
    <dbReference type="NCBI Taxonomy" id="683125"/>
    <lineage>
        <taxon>Bacteria</taxon>
        <taxon>Pseudomonadati</taxon>
        <taxon>Bacteroidota</taxon>
        <taxon>Sphingobacteriia</taxon>
        <taxon>Sphingobacteriales</taxon>
        <taxon>Sphingobacteriaceae</taxon>
        <taxon>Sphingobacterium</taxon>
    </lineage>
</organism>
<comment type="catalytic activity">
    <reaction evidence="9 10">
        <text>uridine(1498) in 16S rRNA + S-adenosyl-L-methionine = N(3)-methyluridine(1498) in 16S rRNA + S-adenosyl-L-homocysteine + H(+)</text>
        <dbReference type="Rhea" id="RHEA:42920"/>
        <dbReference type="Rhea" id="RHEA-COMP:10283"/>
        <dbReference type="Rhea" id="RHEA-COMP:10284"/>
        <dbReference type="ChEBI" id="CHEBI:15378"/>
        <dbReference type="ChEBI" id="CHEBI:57856"/>
        <dbReference type="ChEBI" id="CHEBI:59789"/>
        <dbReference type="ChEBI" id="CHEBI:65315"/>
        <dbReference type="ChEBI" id="CHEBI:74502"/>
        <dbReference type="EC" id="2.1.1.193"/>
    </reaction>
</comment>
<dbReference type="PANTHER" id="PTHR30027">
    <property type="entry name" value="RIBOSOMAL RNA SMALL SUBUNIT METHYLTRANSFERASE E"/>
    <property type="match status" value="1"/>
</dbReference>
<comment type="function">
    <text evidence="8 10">Specifically methylates the N3 position of the uracil ring of uridine 1498 (m3U1498) in 16S rRNA. Acts on the fully assembled 30S ribosomal subunit.</text>
</comment>
<sequence length="237" mass="26616">MHLFYTPDINPAHKQFILPEEESKHAVRVLRLGIGSAVILIDGIGGRYEAEIIDPHPKRTTLQILRVVEGYQKSPYYLHIAVAPTKNIDRIEWFLEKATEIGLQEITPIISEHSERKEVKVERLNKIAIAAMKQSLKAYLPKVNPAISLTQFFKEQEAVAIDKAIAHCVDTEKNYLAQAFKPQGKYLILIGPEGDFSEKEIAEALALGYQPISLGDSRLRTETAALMSCVEVSLLNR</sequence>
<proteinExistence type="inferred from homology"/>
<dbReference type="EC" id="2.1.1.193" evidence="10"/>
<dbReference type="AlphaFoldDB" id="A0A1I6VE82"/>
<dbReference type="PANTHER" id="PTHR30027:SF3">
    <property type="entry name" value="16S RRNA (URACIL(1498)-N(3))-METHYLTRANSFERASE"/>
    <property type="match status" value="1"/>
</dbReference>
<evidence type="ECO:0000256" key="10">
    <source>
        <dbReference type="PIRNR" id="PIRNR015601"/>
    </source>
</evidence>
<evidence type="ECO:0000256" key="8">
    <source>
        <dbReference type="ARBA" id="ARBA00025699"/>
    </source>
</evidence>
<dbReference type="CDD" id="cd18084">
    <property type="entry name" value="RsmE-like"/>
    <property type="match status" value="1"/>
</dbReference>
<dbReference type="EMBL" id="FOZZ01000013">
    <property type="protein sequence ID" value="SFT11804.1"/>
    <property type="molecule type" value="Genomic_DNA"/>
</dbReference>
<dbReference type="InterPro" id="IPR046887">
    <property type="entry name" value="RsmE_PUA-like"/>
</dbReference>
<dbReference type="InterPro" id="IPR029026">
    <property type="entry name" value="tRNA_m1G_MTases_N"/>
</dbReference>
<evidence type="ECO:0000313" key="14">
    <source>
        <dbReference type="Proteomes" id="UP000198785"/>
    </source>
</evidence>
<dbReference type="Gene3D" id="2.40.240.20">
    <property type="entry name" value="Hypothetical PUA domain-like, domain 1"/>
    <property type="match status" value="1"/>
</dbReference>
<name>A0A1I6VE82_9SPHI</name>
<evidence type="ECO:0000256" key="5">
    <source>
        <dbReference type="ARBA" id="ARBA00022603"/>
    </source>
</evidence>
<dbReference type="RefSeq" id="WP_093367157.1">
    <property type="nucleotide sequence ID" value="NZ_FOZZ01000013.1"/>
</dbReference>
<accession>A0A1I6VE82</accession>
<evidence type="ECO:0000313" key="13">
    <source>
        <dbReference type="EMBL" id="SFT11804.1"/>
    </source>
</evidence>
<dbReference type="Pfam" id="PF04452">
    <property type="entry name" value="Methyltrans_RNA"/>
    <property type="match status" value="1"/>
</dbReference>
<gene>
    <name evidence="13" type="ORF">SAMN05660206_11311</name>
</gene>
<dbReference type="GO" id="GO:0005737">
    <property type="term" value="C:cytoplasm"/>
    <property type="evidence" value="ECO:0007669"/>
    <property type="project" value="UniProtKB-SubCell"/>
</dbReference>
<feature type="domain" description="Ribosomal RNA small subunit methyltransferase E PUA-like" evidence="12">
    <location>
        <begin position="18"/>
        <end position="64"/>
    </location>
</feature>
<dbReference type="Pfam" id="PF20260">
    <property type="entry name" value="PUA_4"/>
    <property type="match status" value="1"/>
</dbReference>
<evidence type="ECO:0000259" key="12">
    <source>
        <dbReference type="Pfam" id="PF20260"/>
    </source>
</evidence>
<evidence type="ECO:0000256" key="3">
    <source>
        <dbReference type="ARBA" id="ARBA00022490"/>
    </source>
</evidence>